<evidence type="ECO:0000256" key="5">
    <source>
        <dbReference type="ARBA" id="ARBA00022679"/>
    </source>
</evidence>
<evidence type="ECO:0000256" key="2">
    <source>
        <dbReference type="ARBA" id="ARBA00004735"/>
    </source>
</evidence>
<evidence type="ECO:0000256" key="7">
    <source>
        <dbReference type="ARBA" id="ARBA00048169"/>
    </source>
</evidence>
<dbReference type="InterPro" id="IPR000860">
    <property type="entry name" value="HemC"/>
</dbReference>
<dbReference type="GO" id="GO:0004418">
    <property type="term" value="F:hydroxymethylbilane synthase activity"/>
    <property type="evidence" value="ECO:0007669"/>
    <property type="project" value="UniProtKB-UniRule"/>
</dbReference>
<reference evidence="12" key="1">
    <citation type="submission" date="2016-11" db="EMBL/GenBank/DDBJ databases">
        <authorList>
            <person name="Varghese N."/>
            <person name="Submissions S."/>
        </authorList>
    </citation>
    <scope>NUCLEOTIDE SEQUENCE [LARGE SCALE GENOMIC DNA]</scope>
    <source>
        <strain evidence="12">DSM 18095</strain>
    </source>
</reference>
<evidence type="ECO:0000256" key="3">
    <source>
        <dbReference type="ARBA" id="ARBA00005638"/>
    </source>
</evidence>
<dbReference type="Pfam" id="PF01379">
    <property type="entry name" value="Porphobil_deam"/>
    <property type="match status" value="1"/>
</dbReference>
<keyword evidence="6 8" id="KW-0627">Porphyrin biosynthesis</keyword>
<dbReference type="Gene3D" id="3.40.190.10">
    <property type="entry name" value="Periplasmic binding protein-like II"/>
    <property type="match status" value="2"/>
</dbReference>
<comment type="similarity">
    <text evidence="3 8">Belongs to the HMBS family.</text>
</comment>
<comment type="miscellaneous">
    <text evidence="8">The porphobilinogen subunits are added to the dipyrromethane group.</text>
</comment>
<dbReference type="EMBL" id="FQTY01000003">
    <property type="protein sequence ID" value="SHE55943.1"/>
    <property type="molecule type" value="Genomic_DNA"/>
</dbReference>
<keyword evidence="5 8" id="KW-0808">Transferase</keyword>
<dbReference type="InterPro" id="IPR022419">
    <property type="entry name" value="Porphobilin_deaminase_cofac_BS"/>
</dbReference>
<accession>A0A1M4UH96</accession>
<feature type="domain" description="Porphobilinogen deaminase C-terminal" evidence="10">
    <location>
        <begin position="228"/>
        <end position="294"/>
    </location>
</feature>
<dbReference type="FunFam" id="3.40.190.10:FF:000004">
    <property type="entry name" value="Porphobilinogen deaminase"/>
    <property type="match status" value="1"/>
</dbReference>
<dbReference type="SUPFAM" id="SSF54782">
    <property type="entry name" value="Porphobilinogen deaminase (hydroxymethylbilane synthase), C-terminal domain"/>
    <property type="match status" value="1"/>
</dbReference>
<dbReference type="HAMAP" id="MF_00260">
    <property type="entry name" value="Porphobil_deam"/>
    <property type="match status" value="1"/>
</dbReference>
<comment type="cofactor">
    <cofactor evidence="8">
        <name>dipyrromethane</name>
        <dbReference type="ChEBI" id="CHEBI:60342"/>
    </cofactor>
    <text evidence="8">Binds 1 dipyrromethane group covalently.</text>
</comment>
<evidence type="ECO:0000313" key="11">
    <source>
        <dbReference type="EMBL" id="SHE55943.1"/>
    </source>
</evidence>
<dbReference type="GO" id="GO:0005737">
    <property type="term" value="C:cytoplasm"/>
    <property type="evidence" value="ECO:0007669"/>
    <property type="project" value="UniProtKB-UniRule"/>
</dbReference>
<organism evidence="11 12">
    <name type="scientific">Tissierella praeacuta DSM 18095</name>
    <dbReference type="NCBI Taxonomy" id="1123404"/>
    <lineage>
        <taxon>Bacteria</taxon>
        <taxon>Bacillati</taxon>
        <taxon>Bacillota</taxon>
        <taxon>Tissierellia</taxon>
        <taxon>Tissierellales</taxon>
        <taxon>Tissierellaceae</taxon>
        <taxon>Tissierella</taxon>
    </lineage>
</organism>
<dbReference type="NCBIfam" id="TIGR00212">
    <property type="entry name" value="hemC"/>
    <property type="match status" value="1"/>
</dbReference>
<dbReference type="RefSeq" id="WP_072974005.1">
    <property type="nucleotide sequence ID" value="NZ_FQTY01000003.1"/>
</dbReference>
<dbReference type="Proteomes" id="UP000184114">
    <property type="component" value="Unassembled WGS sequence"/>
</dbReference>
<dbReference type="Gene3D" id="3.30.160.40">
    <property type="entry name" value="Porphobilinogen deaminase, C-terminal domain"/>
    <property type="match status" value="1"/>
</dbReference>
<dbReference type="PANTHER" id="PTHR11557">
    <property type="entry name" value="PORPHOBILINOGEN DEAMINASE"/>
    <property type="match status" value="1"/>
</dbReference>
<proteinExistence type="inferred from homology"/>
<dbReference type="Pfam" id="PF03900">
    <property type="entry name" value="Porphobil_deamC"/>
    <property type="match status" value="1"/>
</dbReference>
<dbReference type="FunFam" id="3.40.190.10:FF:000005">
    <property type="entry name" value="Porphobilinogen deaminase"/>
    <property type="match status" value="1"/>
</dbReference>
<dbReference type="PROSITE" id="PS00533">
    <property type="entry name" value="PORPHOBILINOGEN_DEAM"/>
    <property type="match status" value="1"/>
</dbReference>
<dbReference type="PRINTS" id="PR00151">
    <property type="entry name" value="PORPHBDMNASE"/>
</dbReference>
<dbReference type="PIRSF" id="PIRSF001438">
    <property type="entry name" value="4pyrrol_synth_OHMeBilane_synth"/>
    <property type="match status" value="1"/>
</dbReference>
<evidence type="ECO:0000256" key="6">
    <source>
        <dbReference type="ARBA" id="ARBA00023244"/>
    </source>
</evidence>
<dbReference type="SUPFAM" id="SSF53850">
    <property type="entry name" value="Periplasmic binding protein-like II"/>
    <property type="match status" value="1"/>
</dbReference>
<evidence type="ECO:0000256" key="1">
    <source>
        <dbReference type="ARBA" id="ARBA00002869"/>
    </source>
</evidence>
<comment type="pathway">
    <text evidence="2">Porphyrin-containing compound metabolism; protoporphyrin-IX biosynthesis; coproporphyrinogen-III from 5-aminolevulinate: step 2/4.</text>
</comment>
<evidence type="ECO:0000259" key="9">
    <source>
        <dbReference type="Pfam" id="PF01379"/>
    </source>
</evidence>
<dbReference type="STRING" id="1123404.SAMN02745784_01080"/>
<dbReference type="InterPro" id="IPR022418">
    <property type="entry name" value="Porphobilinogen_deaminase_C"/>
</dbReference>
<keyword evidence="12" id="KW-1185">Reference proteome</keyword>
<dbReference type="AlphaFoldDB" id="A0A1M4UH96"/>
<comment type="catalytic activity">
    <reaction evidence="7 8">
        <text>4 porphobilinogen + H2O = hydroxymethylbilane + 4 NH4(+)</text>
        <dbReference type="Rhea" id="RHEA:13185"/>
        <dbReference type="ChEBI" id="CHEBI:15377"/>
        <dbReference type="ChEBI" id="CHEBI:28938"/>
        <dbReference type="ChEBI" id="CHEBI:57845"/>
        <dbReference type="ChEBI" id="CHEBI:58126"/>
        <dbReference type="EC" id="2.5.1.61"/>
    </reaction>
</comment>
<evidence type="ECO:0000313" key="12">
    <source>
        <dbReference type="Proteomes" id="UP000184114"/>
    </source>
</evidence>
<evidence type="ECO:0000259" key="10">
    <source>
        <dbReference type="Pfam" id="PF03900"/>
    </source>
</evidence>
<dbReference type="InterPro" id="IPR036803">
    <property type="entry name" value="Porphobilinogen_deaminase_C_sf"/>
</dbReference>
<evidence type="ECO:0000256" key="8">
    <source>
        <dbReference type="HAMAP-Rule" id="MF_00260"/>
    </source>
</evidence>
<gene>
    <name evidence="8" type="primary">hemC</name>
    <name evidence="11" type="ORF">SAMN02745784_01080</name>
</gene>
<feature type="modified residue" description="S-(dipyrrolylmethanemethyl)cysteine" evidence="8">
    <location>
        <position position="241"/>
    </location>
</feature>
<protein>
    <recommendedName>
        <fullName evidence="8">Porphobilinogen deaminase</fullName>
        <shortName evidence="8">PBG</shortName>
        <ecNumber evidence="8">2.5.1.61</ecNumber>
    </recommendedName>
    <alternativeName>
        <fullName evidence="8">Hydroxymethylbilane synthase</fullName>
        <shortName evidence="8">HMBS</shortName>
    </alternativeName>
    <alternativeName>
        <fullName evidence="8">Pre-uroporphyrinogen synthase</fullName>
    </alternativeName>
</protein>
<feature type="domain" description="Porphobilinogen deaminase N-terminal" evidence="9">
    <location>
        <begin position="3"/>
        <end position="212"/>
    </location>
</feature>
<dbReference type="PANTHER" id="PTHR11557:SF0">
    <property type="entry name" value="PORPHOBILINOGEN DEAMINASE"/>
    <property type="match status" value="1"/>
</dbReference>
<name>A0A1M4UH96_9FIRM</name>
<dbReference type="GeneID" id="90996099"/>
<comment type="subunit">
    <text evidence="4 8">Monomer.</text>
</comment>
<comment type="function">
    <text evidence="1 8">Tetrapolymerization of the monopyrrole PBG into the hydroxymethylbilane pre-uroporphyrinogen in several discrete steps.</text>
</comment>
<dbReference type="InterPro" id="IPR022417">
    <property type="entry name" value="Porphobilin_deaminase_N"/>
</dbReference>
<dbReference type="GO" id="GO:0006782">
    <property type="term" value="P:protoporphyrinogen IX biosynthetic process"/>
    <property type="evidence" value="ECO:0007669"/>
    <property type="project" value="UniProtKB-UniRule"/>
</dbReference>
<dbReference type="EC" id="2.5.1.61" evidence="8"/>
<sequence>MKIIVGTRGSKLALTQTNMVIDSIKSAYPEIECELKIIKTKGDIVKDLPIDKIGGKEIFTKEIEKELLDGTIDIAVHSMKDMPGELPEGLKLSFSPEREDYRDVLILKEGLNSIKHIPVGGKIGTGSKRRKYQILQYRPDLEVVGIRGNIETRIRKIEEENLDGVILAAAGINRLGLELGERVVYLDKDILLPSPTQGILAIEIREEDSRIDNILKSISHGKTEIQKIVERTFLKGVGGSCHIPVGAYCDVIGDKIYLEGLLGTIDGKILIRKTIEGNLDSLEEIGYRLAKDMVKEMSR</sequence>
<evidence type="ECO:0000256" key="4">
    <source>
        <dbReference type="ARBA" id="ARBA00011245"/>
    </source>
</evidence>